<gene>
    <name evidence="2" type="ORF">SEMRO_2188_G318210.1</name>
</gene>
<organism evidence="2 3">
    <name type="scientific">Seminavis robusta</name>
    <dbReference type="NCBI Taxonomy" id="568900"/>
    <lineage>
        <taxon>Eukaryota</taxon>
        <taxon>Sar</taxon>
        <taxon>Stramenopiles</taxon>
        <taxon>Ochrophyta</taxon>
        <taxon>Bacillariophyta</taxon>
        <taxon>Bacillariophyceae</taxon>
        <taxon>Bacillariophycidae</taxon>
        <taxon>Naviculales</taxon>
        <taxon>Naviculaceae</taxon>
        <taxon>Seminavis</taxon>
    </lineage>
</organism>
<proteinExistence type="predicted"/>
<evidence type="ECO:0000313" key="3">
    <source>
        <dbReference type="Proteomes" id="UP001153069"/>
    </source>
</evidence>
<evidence type="ECO:0000313" key="2">
    <source>
        <dbReference type="EMBL" id="CAB9528273.1"/>
    </source>
</evidence>
<dbReference type="Proteomes" id="UP001153069">
    <property type="component" value="Unassembled WGS sequence"/>
</dbReference>
<accession>A0A9N8EWX8</accession>
<sequence>MTAAAVTVLPHQPSLSVPLDSSLKKRGTSPTRSTTGSTTGSDRSSEKEASRHRRASFVSLRHLSSSFSKTRCSHNRKVSFQLEDMSQYPLPPIEDDVRPLLWMTYLDKVSSADDVEETCYNFNDTDFVHPYVQQLDQVWDQCASPKEPKPLHLEQEDLTKLVSGKGRGLEKKLLSDMKKNRETIVKQVLDAQKSYRNLPIRADQKAKMLKNKYKKLTTQSKVFALTLAKGDAQVATKLYGNTIAATSA</sequence>
<protein>
    <submittedName>
        <fullName evidence="2">Uncharacterized protein</fullName>
    </submittedName>
</protein>
<dbReference type="EMBL" id="CAICTM010002186">
    <property type="protein sequence ID" value="CAB9528273.1"/>
    <property type="molecule type" value="Genomic_DNA"/>
</dbReference>
<comment type="caution">
    <text evidence="2">The sequence shown here is derived from an EMBL/GenBank/DDBJ whole genome shotgun (WGS) entry which is preliminary data.</text>
</comment>
<evidence type="ECO:0000256" key="1">
    <source>
        <dbReference type="SAM" id="MobiDB-lite"/>
    </source>
</evidence>
<keyword evidence="3" id="KW-1185">Reference proteome</keyword>
<feature type="region of interest" description="Disordered" evidence="1">
    <location>
        <begin position="1"/>
        <end position="55"/>
    </location>
</feature>
<dbReference type="AlphaFoldDB" id="A0A9N8EWX8"/>
<name>A0A9N8EWX8_9STRA</name>
<reference evidence="2" key="1">
    <citation type="submission" date="2020-06" db="EMBL/GenBank/DDBJ databases">
        <authorList>
            <consortium name="Plant Systems Biology data submission"/>
        </authorList>
    </citation>
    <scope>NUCLEOTIDE SEQUENCE</scope>
    <source>
        <strain evidence="2">D6</strain>
    </source>
</reference>
<feature type="compositionally biased region" description="Low complexity" evidence="1">
    <location>
        <begin position="28"/>
        <end position="42"/>
    </location>
</feature>